<dbReference type="PANTHER" id="PTHR39338:SF7">
    <property type="entry name" value="BLL6692 PROTEIN"/>
    <property type="match status" value="1"/>
</dbReference>
<reference evidence="1 2" key="1">
    <citation type="submission" date="2023-08" db="EMBL/GenBank/DDBJ databases">
        <title>Pleionea litopenaei sp. nov., isolated from stomach of juvenile Litopenaeus vannamei.</title>
        <authorList>
            <person name="Rho A.M."/>
            <person name="Hwang C.Y."/>
        </authorList>
    </citation>
    <scope>NUCLEOTIDE SEQUENCE [LARGE SCALE GENOMIC DNA]</scope>
    <source>
        <strain evidence="1 2">HL-JVS1</strain>
    </source>
</reference>
<evidence type="ECO:0000313" key="2">
    <source>
        <dbReference type="Proteomes" id="UP001239782"/>
    </source>
</evidence>
<dbReference type="EMBL" id="CP133548">
    <property type="protein sequence ID" value="WMS87948.1"/>
    <property type="molecule type" value="Genomic_DNA"/>
</dbReference>
<dbReference type="PANTHER" id="PTHR39338">
    <property type="entry name" value="BLL5662 PROTEIN-RELATED"/>
    <property type="match status" value="1"/>
</dbReference>
<dbReference type="AlphaFoldDB" id="A0AA51RUK8"/>
<name>A0AA51RUK8_9GAMM</name>
<dbReference type="KEGG" id="plei:Q9312_03265"/>
<sequence>MLVNFLYRLRQVGLPVTTKELLVLLEALDNRLASFSIDEFYFISRLCLIKDEKYYDRFDKAFSIYFNDIDDIDELLEALIPEDWLRSEFIKSLTEQEKQEIEALGGLEKLLETFKERLKEQQKRHAGGNKWIGTGGTSPFGHSGYHPEGIRVGGESQNKRAAKVWEKRVFRDLDDEVELGTRNMKVALRKLRKFARTGAMDELDLEQTISSTARNAGLLDIKMLPERHNSIKVLLFLDVGGSMDPHIKVCEELFSACKTEFKHLEYFYFHNFIYENVWKDNARRHSETIPLEDIIHTYGSDYKVIFIGDASMSPYEISHPYGSVEHMNEEPGYLWMQRVKAQFEKVVWLNPVEQDYWRYTHSIAMISQLLEEHMYPLNLSGIESAIKSLLR</sequence>
<keyword evidence="2" id="KW-1185">Reference proteome</keyword>
<protein>
    <submittedName>
        <fullName evidence="1">VWA domain-containing protein</fullName>
    </submittedName>
</protein>
<gene>
    <name evidence="1" type="ORF">Q9312_03265</name>
</gene>
<evidence type="ECO:0000313" key="1">
    <source>
        <dbReference type="EMBL" id="WMS87948.1"/>
    </source>
</evidence>
<organism evidence="1 2">
    <name type="scientific">Pleionea litopenaei</name>
    <dbReference type="NCBI Taxonomy" id="3070815"/>
    <lineage>
        <taxon>Bacteria</taxon>
        <taxon>Pseudomonadati</taxon>
        <taxon>Pseudomonadota</taxon>
        <taxon>Gammaproteobacteria</taxon>
        <taxon>Oceanospirillales</taxon>
        <taxon>Pleioneaceae</taxon>
        <taxon>Pleionea</taxon>
    </lineage>
</organism>
<dbReference type="Proteomes" id="UP001239782">
    <property type="component" value="Chromosome"/>
</dbReference>
<proteinExistence type="predicted"/>
<dbReference type="RefSeq" id="WP_309203116.1">
    <property type="nucleotide sequence ID" value="NZ_CP133548.1"/>
</dbReference>
<accession>A0AA51RUK8</accession>